<evidence type="ECO:0000313" key="1">
    <source>
        <dbReference type="EMBL" id="KAI3795431.1"/>
    </source>
</evidence>
<reference evidence="2" key="1">
    <citation type="journal article" date="2022" name="Mol. Ecol. Resour.">
        <title>The genomes of chicory, endive, great burdock and yacon provide insights into Asteraceae palaeo-polyploidization history and plant inulin production.</title>
        <authorList>
            <person name="Fan W."/>
            <person name="Wang S."/>
            <person name="Wang H."/>
            <person name="Wang A."/>
            <person name="Jiang F."/>
            <person name="Liu H."/>
            <person name="Zhao H."/>
            <person name="Xu D."/>
            <person name="Zhang Y."/>
        </authorList>
    </citation>
    <scope>NUCLEOTIDE SEQUENCE [LARGE SCALE GENOMIC DNA]</scope>
    <source>
        <strain evidence="2">cv. Yunnan</strain>
    </source>
</reference>
<name>A0ACB9HJI2_9ASTR</name>
<keyword evidence="2" id="KW-1185">Reference proteome</keyword>
<reference evidence="1 2" key="2">
    <citation type="journal article" date="2022" name="Mol. Ecol. Resour.">
        <title>The genomes of chicory, endive, great burdock and yacon provide insights into Asteraceae paleo-polyploidization history and plant inulin production.</title>
        <authorList>
            <person name="Fan W."/>
            <person name="Wang S."/>
            <person name="Wang H."/>
            <person name="Wang A."/>
            <person name="Jiang F."/>
            <person name="Liu H."/>
            <person name="Zhao H."/>
            <person name="Xu D."/>
            <person name="Zhang Y."/>
        </authorList>
    </citation>
    <scope>NUCLEOTIDE SEQUENCE [LARGE SCALE GENOMIC DNA]</scope>
    <source>
        <strain evidence="2">cv. Yunnan</strain>
        <tissue evidence="1">Leaves</tissue>
    </source>
</reference>
<comment type="caution">
    <text evidence="1">The sequence shown here is derived from an EMBL/GenBank/DDBJ whole genome shotgun (WGS) entry which is preliminary data.</text>
</comment>
<dbReference type="EMBL" id="CM042029">
    <property type="protein sequence ID" value="KAI3795431.1"/>
    <property type="molecule type" value="Genomic_DNA"/>
</dbReference>
<proteinExistence type="predicted"/>
<protein>
    <submittedName>
        <fullName evidence="1">Uncharacterized protein</fullName>
    </submittedName>
</protein>
<sequence>MGLCCKEEEEGDDGGVWCLMEEEEEEGDDGGVWCLMEEEEEEGDDGGVWCLMEVTDGERWRRWRVESGDVFQCKLVFMMDDGRLGGL</sequence>
<dbReference type="Proteomes" id="UP001056120">
    <property type="component" value="Linkage Group LG12"/>
</dbReference>
<evidence type="ECO:0000313" key="2">
    <source>
        <dbReference type="Proteomes" id="UP001056120"/>
    </source>
</evidence>
<gene>
    <name evidence="1" type="ORF">L1987_38085</name>
</gene>
<organism evidence="1 2">
    <name type="scientific">Smallanthus sonchifolius</name>
    <dbReference type="NCBI Taxonomy" id="185202"/>
    <lineage>
        <taxon>Eukaryota</taxon>
        <taxon>Viridiplantae</taxon>
        <taxon>Streptophyta</taxon>
        <taxon>Embryophyta</taxon>
        <taxon>Tracheophyta</taxon>
        <taxon>Spermatophyta</taxon>
        <taxon>Magnoliopsida</taxon>
        <taxon>eudicotyledons</taxon>
        <taxon>Gunneridae</taxon>
        <taxon>Pentapetalae</taxon>
        <taxon>asterids</taxon>
        <taxon>campanulids</taxon>
        <taxon>Asterales</taxon>
        <taxon>Asteraceae</taxon>
        <taxon>Asteroideae</taxon>
        <taxon>Heliantheae alliance</taxon>
        <taxon>Millerieae</taxon>
        <taxon>Smallanthus</taxon>
    </lineage>
</organism>
<accession>A0ACB9HJI2</accession>